<dbReference type="Pfam" id="PF02518">
    <property type="entry name" value="HATPase_c"/>
    <property type="match status" value="1"/>
</dbReference>
<feature type="region of interest" description="Disordered" evidence="8">
    <location>
        <begin position="30"/>
        <end position="70"/>
    </location>
</feature>
<evidence type="ECO:0000256" key="2">
    <source>
        <dbReference type="ARBA" id="ARBA00004236"/>
    </source>
</evidence>
<organism evidence="10 11">
    <name type="scientific">Actinomadura viridis</name>
    <dbReference type="NCBI Taxonomy" id="58110"/>
    <lineage>
        <taxon>Bacteria</taxon>
        <taxon>Bacillati</taxon>
        <taxon>Actinomycetota</taxon>
        <taxon>Actinomycetes</taxon>
        <taxon>Streptosporangiales</taxon>
        <taxon>Thermomonosporaceae</taxon>
        <taxon>Actinomadura</taxon>
    </lineage>
</organism>
<dbReference type="Gene3D" id="3.30.565.10">
    <property type="entry name" value="Histidine kinase-like ATPase, C-terminal domain"/>
    <property type="match status" value="1"/>
</dbReference>
<dbReference type="CDD" id="cd00082">
    <property type="entry name" value="HisKA"/>
    <property type="match status" value="1"/>
</dbReference>
<dbReference type="GO" id="GO:0000155">
    <property type="term" value="F:phosphorelay sensor kinase activity"/>
    <property type="evidence" value="ECO:0007669"/>
    <property type="project" value="InterPro"/>
</dbReference>
<dbReference type="EMBL" id="JADOUA010000001">
    <property type="protein sequence ID" value="MBG6093029.1"/>
    <property type="molecule type" value="Genomic_DNA"/>
</dbReference>
<evidence type="ECO:0000313" key="11">
    <source>
        <dbReference type="Proteomes" id="UP000614047"/>
    </source>
</evidence>
<evidence type="ECO:0000256" key="5">
    <source>
        <dbReference type="ARBA" id="ARBA00022679"/>
    </source>
</evidence>
<comment type="catalytic activity">
    <reaction evidence="1">
        <text>ATP + protein L-histidine = ADP + protein N-phospho-L-histidine.</text>
        <dbReference type="EC" id="2.7.13.3"/>
    </reaction>
</comment>
<evidence type="ECO:0000256" key="6">
    <source>
        <dbReference type="ARBA" id="ARBA00022777"/>
    </source>
</evidence>
<comment type="subcellular location">
    <subcellularLocation>
        <location evidence="2">Cell membrane</location>
    </subcellularLocation>
</comment>
<accession>A0A931DKS5</accession>
<dbReference type="PROSITE" id="PS50109">
    <property type="entry name" value="HIS_KIN"/>
    <property type="match status" value="1"/>
</dbReference>
<dbReference type="InterPro" id="IPR003594">
    <property type="entry name" value="HATPase_dom"/>
</dbReference>
<dbReference type="PANTHER" id="PTHR43547">
    <property type="entry name" value="TWO-COMPONENT HISTIDINE KINASE"/>
    <property type="match status" value="1"/>
</dbReference>
<name>A0A931DKS5_9ACTN</name>
<evidence type="ECO:0000256" key="1">
    <source>
        <dbReference type="ARBA" id="ARBA00000085"/>
    </source>
</evidence>
<dbReference type="GO" id="GO:0005886">
    <property type="term" value="C:plasma membrane"/>
    <property type="evidence" value="ECO:0007669"/>
    <property type="project" value="UniProtKB-SubCell"/>
</dbReference>
<dbReference type="SUPFAM" id="SSF55874">
    <property type="entry name" value="ATPase domain of HSP90 chaperone/DNA topoisomerase II/histidine kinase"/>
    <property type="match status" value="1"/>
</dbReference>
<dbReference type="InterPro" id="IPR036097">
    <property type="entry name" value="HisK_dim/P_sf"/>
</dbReference>
<keyword evidence="6 10" id="KW-0418">Kinase</keyword>
<keyword evidence="4" id="KW-0597">Phosphoprotein</keyword>
<comment type="caution">
    <text evidence="10">The sequence shown here is derived from an EMBL/GenBank/DDBJ whole genome shotgun (WGS) entry which is preliminary data.</text>
</comment>
<evidence type="ECO:0000256" key="8">
    <source>
        <dbReference type="SAM" id="MobiDB-lite"/>
    </source>
</evidence>
<dbReference type="Proteomes" id="UP000614047">
    <property type="component" value="Unassembled WGS sequence"/>
</dbReference>
<dbReference type="FunFam" id="3.30.565.10:FF:000006">
    <property type="entry name" value="Sensor histidine kinase WalK"/>
    <property type="match status" value="1"/>
</dbReference>
<dbReference type="InterPro" id="IPR005467">
    <property type="entry name" value="His_kinase_dom"/>
</dbReference>
<proteinExistence type="predicted"/>
<evidence type="ECO:0000259" key="9">
    <source>
        <dbReference type="PROSITE" id="PS50109"/>
    </source>
</evidence>
<reference evidence="10" key="1">
    <citation type="submission" date="2020-11" db="EMBL/GenBank/DDBJ databases">
        <title>Sequencing the genomes of 1000 actinobacteria strains.</title>
        <authorList>
            <person name="Klenk H.-P."/>
        </authorList>
    </citation>
    <scope>NUCLEOTIDE SEQUENCE</scope>
    <source>
        <strain evidence="10">DSM 43175</strain>
    </source>
</reference>
<dbReference type="InterPro" id="IPR003661">
    <property type="entry name" value="HisK_dim/P_dom"/>
</dbReference>
<dbReference type="PRINTS" id="PR00344">
    <property type="entry name" value="BCTRLSENSOR"/>
</dbReference>
<dbReference type="AlphaFoldDB" id="A0A931DKS5"/>
<dbReference type="EC" id="2.7.13.3" evidence="3"/>
<keyword evidence="5" id="KW-0808">Transferase</keyword>
<gene>
    <name evidence="10" type="ORF">IW256_007142</name>
</gene>
<dbReference type="Gene3D" id="1.10.287.130">
    <property type="match status" value="1"/>
</dbReference>
<evidence type="ECO:0000256" key="3">
    <source>
        <dbReference type="ARBA" id="ARBA00012438"/>
    </source>
</evidence>
<dbReference type="Pfam" id="PF00512">
    <property type="entry name" value="HisKA"/>
    <property type="match status" value="1"/>
</dbReference>
<keyword evidence="11" id="KW-1185">Reference proteome</keyword>
<dbReference type="SUPFAM" id="SSF47384">
    <property type="entry name" value="Homodimeric domain of signal transducing histidine kinase"/>
    <property type="match status" value="1"/>
</dbReference>
<evidence type="ECO:0000256" key="7">
    <source>
        <dbReference type="ARBA" id="ARBA00023012"/>
    </source>
</evidence>
<feature type="compositionally biased region" description="Low complexity" evidence="8">
    <location>
        <begin position="51"/>
        <end position="66"/>
    </location>
</feature>
<dbReference type="CDD" id="cd00075">
    <property type="entry name" value="HATPase"/>
    <property type="match status" value="1"/>
</dbReference>
<dbReference type="InterPro" id="IPR004358">
    <property type="entry name" value="Sig_transdc_His_kin-like_C"/>
</dbReference>
<sequence length="321" mass="33122">MSATASPVRRRLARLFRALTAALGRTVAGIPAKRGVPAPSGHEPSGHEPGGQEPPAQEPAGQEPGPIAVTFDTAADPIDDERRALISDVAHELRTPLTNVRFHLEAALDGVVPLDPALIRLLIDESAVLERLVADLEDLGHPGSGLPPIRPEERDAAELAAQAVAAHSAQAEASGVDLSLTVTEPVTVHADATRLRQALGNLVSNALRHTPAGGSVAVTVRRSGDAAVFTVADTGPGIAAEHVPRIFDRFYRAAPSGGRAPTGSGLGLAITKRLVEAHHGRLDVASTPGEGATFTIRVPREGPGARFGGCPPDPGMISLGT</sequence>
<protein>
    <recommendedName>
        <fullName evidence="3">histidine kinase</fullName>
        <ecNumber evidence="3">2.7.13.3</ecNumber>
    </recommendedName>
</protein>
<evidence type="ECO:0000313" key="10">
    <source>
        <dbReference type="EMBL" id="MBG6093029.1"/>
    </source>
</evidence>
<evidence type="ECO:0000256" key="4">
    <source>
        <dbReference type="ARBA" id="ARBA00022553"/>
    </source>
</evidence>
<dbReference type="RefSeq" id="WP_197015137.1">
    <property type="nucleotide sequence ID" value="NZ_BAABES010000018.1"/>
</dbReference>
<dbReference type="PANTHER" id="PTHR43547:SF2">
    <property type="entry name" value="HYBRID SIGNAL TRANSDUCTION HISTIDINE KINASE C"/>
    <property type="match status" value="1"/>
</dbReference>
<dbReference type="SMART" id="SM00387">
    <property type="entry name" value="HATPase_c"/>
    <property type="match status" value="1"/>
</dbReference>
<dbReference type="InterPro" id="IPR036890">
    <property type="entry name" value="HATPase_C_sf"/>
</dbReference>
<keyword evidence="7" id="KW-0902">Two-component regulatory system</keyword>
<dbReference type="SMART" id="SM00388">
    <property type="entry name" value="HisKA"/>
    <property type="match status" value="1"/>
</dbReference>
<feature type="domain" description="Histidine kinase" evidence="9">
    <location>
        <begin position="88"/>
        <end position="302"/>
    </location>
</feature>